<dbReference type="OrthoDB" id="4464389at2"/>
<dbReference type="AlphaFoldDB" id="A0A2I0SKG8"/>
<dbReference type="PANTHER" id="PTHR34697">
    <property type="entry name" value="PHOSPHATIDYLGLYCEROL LYSYLTRANSFERASE"/>
    <property type="match status" value="1"/>
</dbReference>
<comment type="caution">
    <text evidence="8">The sequence shown here is derived from an EMBL/GenBank/DDBJ whole genome shotgun (WGS) entry which is preliminary data.</text>
</comment>
<organism evidence="8 9">
    <name type="scientific">Streptomyces populi</name>
    <dbReference type="NCBI Taxonomy" id="2058924"/>
    <lineage>
        <taxon>Bacteria</taxon>
        <taxon>Bacillati</taxon>
        <taxon>Actinomycetota</taxon>
        <taxon>Actinomycetes</taxon>
        <taxon>Kitasatosporales</taxon>
        <taxon>Streptomycetaceae</taxon>
        <taxon>Streptomyces</taxon>
    </lineage>
</organism>
<evidence type="ECO:0000313" key="9">
    <source>
        <dbReference type="Proteomes" id="UP000236178"/>
    </source>
</evidence>
<dbReference type="Pfam" id="PF09924">
    <property type="entry name" value="LPG_synthase_C"/>
    <property type="match status" value="1"/>
</dbReference>
<evidence type="ECO:0000256" key="5">
    <source>
        <dbReference type="ARBA" id="ARBA00023136"/>
    </source>
</evidence>
<evidence type="ECO:0000256" key="4">
    <source>
        <dbReference type="ARBA" id="ARBA00022989"/>
    </source>
</evidence>
<dbReference type="GO" id="GO:0005886">
    <property type="term" value="C:plasma membrane"/>
    <property type="evidence" value="ECO:0007669"/>
    <property type="project" value="UniProtKB-SubCell"/>
</dbReference>
<dbReference type="RefSeq" id="WP_103551700.1">
    <property type="nucleotide sequence ID" value="NZ_JBHJSK010000008.1"/>
</dbReference>
<gene>
    <name evidence="8" type="ORF">CW362_24590</name>
</gene>
<sequence length="342" mass="38168">MRRSKAQADADPDSPGDSRRAPIRSAIEKYAENPSAFLALNSGNEVFLVPGEDGVIVYRRAGRYLVQFGGVFAPKEQQAALLREFKKFAKKEKRLISAIQLQAADTELYDSEGFVVNQVGASYSVKLSDFSLRGSKFVKLRNKISRAKRSGLEIREAEFSRYAEAVGHIDRTWLNSKGRHVKEIAFLVGQLGGPAQEHRRLFVGLLDDVPVAYISYSPSYGSSPGWLHDLSRRGPDTPPGVMEALNSTAMDIFRAEGAEWLHFGFTPFTGLLPEHELPGHSPLTAKFMRLLAERGESVYPSRSQLAYKEKWAPDLILPEYLAFEGRVRPGAIWQILRVTNSI</sequence>
<feature type="domain" description="Phosphatidylglycerol lysyltransferase C-terminal" evidence="7">
    <location>
        <begin position="26"/>
        <end position="323"/>
    </location>
</feature>
<evidence type="ECO:0000259" key="7">
    <source>
        <dbReference type="Pfam" id="PF09924"/>
    </source>
</evidence>
<dbReference type="GO" id="GO:0055091">
    <property type="term" value="P:phospholipid homeostasis"/>
    <property type="evidence" value="ECO:0007669"/>
    <property type="project" value="TreeGrafter"/>
</dbReference>
<accession>A0A2I0SKG8</accession>
<keyword evidence="3" id="KW-0812">Transmembrane</keyword>
<proteinExistence type="predicted"/>
<protein>
    <recommendedName>
        <fullName evidence="7">Phosphatidylglycerol lysyltransferase C-terminal domain-containing protein</fullName>
    </recommendedName>
</protein>
<name>A0A2I0SKG8_9ACTN</name>
<evidence type="ECO:0000256" key="2">
    <source>
        <dbReference type="ARBA" id="ARBA00022475"/>
    </source>
</evidence>
<dbReference type="InterPro" id="IPR051211">
    <property type="entry name" value="PG_lysyltransferase"/>
</dbReference>
<reference evidence="8 9" key="1">
    <citation type="submission" date="2017-12" db="EMBL/GenBank/DDBJ databases">
        <title>Streptomyces populusis sp. nov., a novel endophytic actinobacterium isolated from stems of Populus adenopoda Maxim.</title>
        <authorList>
            <person name="Wang Z."/>
        </authorList>
    </citation>
    <scope>NUCLEOTIDE SEQUENCE [LARGE SCALE GENOMIC DNA]</scope>
    <source>
        <strain evidence="8 9">A249</strain>
    </source>
</reference>
<comment type="subcellular location">
    <subcellularLocation>
        <location evidence="1">Cell membrane</location>
        <topology evidence="1">Multi-pass membrane protein</topology>
    </subcellularLocation>
</comment>
<evidence type="ECO:0000313" key="8">
    <source>
        <dbReference type="EMBL" id="PKT70422.1"/>
    </source>
</evidence>
<keyword evidence="2" id="KW-1003">Cell membrane</keyword>
<evidence type="ECO:0000256" key="3">
    <source>
        <dbReference type="ARBA" id="ARBA00022692"/>
    </source>
</evidence>
<dbReference type="PANTHER" id="PTHR34697:SF2">
    <property type="entry name" value="PHOSPHATIDYLGLYCEROL LYSYLTRANSFERASE"/>
    <property type="match status" value="1"/>
</dbReference>
<keyword evidence="5" id="KW-0472">Membrane</keyword>
<dbReference type="GO" id="GO:0016755">
    <property type="term" value="F:aminoacyltransferase activity"/>
    <property type="evidence" value="ECO:0007669"/>
    <property type="project" value="TreeGrafter"/>
</dbReference>
<evidence type="ECO:0000256" key="1">
    <source>
        <dbReference type="ARBA" id="ARBA00004651"/>
    </source>
</evidence>
<evidence type="ECO:0000256" key="6">
    <source>
        <dbReference type="SAM" id="MobiDB-lite"/>
    </source>
</evidence>
<dbReference type="InterPro" id="IPR016181">
    <property type="entry name" value="Acyl_CoA_acyltransferase"/>
</dbReference>
<dbReference type="InterPro" id="IPR024320">
    <property type="entry name" value="LPG_synthase_C"/>
</dbReference>
<dbReference type="Proteomes" id="UP000236178">
    <property type="component" value="Unassembled WGS sequence"/>
</dbReference>
<keyword evidence="9" id="KW-1185">Reference proteome</keyword>
<feature type="region of interest" description="Disordered" evidence="6">
    <location>
        <begin position="1"/>
        <end position="22"/>
    </location>
</feature>
<dbReference type="SUPFAM" id="SSF55729">
    <property type="entry name" value="Acyl-CoA N-acyltransferases (Nat)"/>
    <property type="match status" value="1"/>
</dbReference>
<keyword evidence="4" id="KW-1133">Transmembrane helix</keyword>
<dbReference type="EMBL" id="PJOS01000051">
    <property type="protein sequence ID" value="PKT70422.1"/>
    <property type="molecule type" value="Genomic_DNA"/>
</dbReference>